<dbReference type="EMBL" id="JAOPKB010000008">
    <property type="protein sequence ID" value="MCU4973933.1"/>
    <property type="molecule type" value="Genomic_DNA"/>
</dbReference>
<name>A0ABT2QG81_9EURY</name>
<feature type="region of interest" description="Disordered" evidence="1">
    <location>
        <begin position="285"/>
        <end position="311"/>
    </location>
</feature>
<accession>A0ABT2QG81</accession>
<gene>
    <name evidence="2" type="ORF">OB955_14450</name>
</gene>
<protein>
    <submittedName>
        <fullName evidence="2">Uncharacterized protein</fullName>
    </submittedName>
</protein>
<feature type="compositionally biased region" description="Basic and acidic residues" evidence="1">
    <location>
        <begin position="288"/>
        <end position="311"/>
    </location>
</feature>
<evidence type="ECO:0000256" key="1">
    <source>
        <dbReference type="SAM" id="MobiDB-lite"/>
    </source>
</evidence>
<dbReference type="InterPro" id="IPR036343">
    <property type="entry name" value="GluRdtase_N_sf"/>
</dbReference>
<keyword evidence="3" id="KW-1185">Reference proteome</keyword>
<dbReference type="RefSeq" id="WP_338008216.1">
    <property type="nucleotide sequence ID" value="NZ_JAOPKB010000008.1"/>
</dbReference>
<evidence type="ECO:0000313" key="3">
    <source>
        <dbReference type="Proteomes" id="UP001320972"/>
    </source>
</evidence>
<dbReference type="Proteomes" id="UP001320972">
    <property type="component" value="Unassembled WGS sequence"/>
</dbReference>
<sequence>MPPEFGAIACVDISALRAEEQTAGSRSQTQWCVSTFRNRLIERDGLEEVVGIETDEILEAYVRGSGPKPIDELRDEFDCDIDSVASVGGTHSSDGGMTAKTAEVVVGRDAVDRLFARAASVCETDGTGTRPIGRVREAYRQSRRAGTLSGPLARIVRRAVLVEWRVQAGESPGAVVNRERERLVGDLDETPQMVVLEAVHRTIEDVTQREVEQARQMLSTVDRLSPEQERTLEGFAISLADHLVTERIAWFLEQAGSNEMDECSENSDAQVTRMAESLDGIQQLFGPDKCDREYDPTLSKERASTPVEGRL</sequence>
<reference evidence="2 3" key="1">
    <citation type="submission" date="2022-09" db="EMBL/GenBank/DDBJ databases">
        <title>Enrichment on poylsaccharides allowed isolation of novel metabolic and taxonomic groups of Haloarchaea.</title>
        <authorList>
            <person name="Sorokin D.Y."/>
            <person name="Elcheninov A.G."/>
            <person name="Khizhniak T.V."/>
            <person name="Kolganova T.V."/>
            <person name="Kublanov I.V."/>
        </authorList>
    </citation>
    <scope>NUCLEOTIDE SEQUENCE [LARGE SCALE GENOMIC DNA]</scope>
    <source>
        <strain evidence="2 3">AArc-m2/3/4</strain>
    </source>
</reference>
<dbReference type="Gene3D" id="3.30.460.30">
    <property type="entry name" value="Glutamyl-tRNA reductase, N-terminal domain"/>
    <property type="match status" value="1"/>
</dbReference>
<organism evidence="2 3">
    <name type="scientific">Natronoglomus mannanivorans</name>
    <dbReference type="NCBI Taxonomy" id="2979990"/>
    <lineage>
        <taxon>Archaea</taxon>
        <taxon>Methanobacteriati</taxon>
        <taxon>Methanobacteriota</taxon>
        <taxon>Stenosarchaea group</taxon>
        <taxon>Halobacteria</taxon>
        <taxon>Halobacteriales</taxon>
        <taxon>Natrialbaceae</taxon>
        <taxon>Natronoglomus</taxon>
    </lineage>
</organism>
<comment type="caution">
    <text evidence="2">The sequence shown here is derived from an EMBL/GenBank/DDBJ whole genome shotgun (WGS) entry which is preliminary data.</text>
</comment>
<proteinExistence type="predicted"/>
<evidence type="ECO:0000313" key="2">
    <source>
        <dbReference type="EMBL" id="MCU4973933.1"/>
    </source>
</evidence>